<keyword evidence="3" id="KW-1185">Reference proteome</keyword>
<evidence type="ECO:0000313" key="2">
    <source>
        <dbReference type="EMBL" id="MSS78816.1"/>
    </source>
</evidence>
<sequence length="128" mass="15359">MGKISLNIQDKLEEEIRKFGEKKDLNLTKSCVFLLEKGLREENFVSPEKYSDLLEKNEELYKNYKKVQKELEEERKERIKALEDYKNFNTKLISLMEADRILQIEESKPKQNLLKRIKVFFIGENKNN</sequence>
<comment type="caution">
    <text evidence="2">The sequence shown here is derived from an EMBL/GenBank/DDBJ whole genome shotgun (WGS) entry which is preliminary data.</text>
</comment>
<reference evidence="2 3" key="1">
    <citation type="submission" date="2019-08" db="EMBL/GenBank/DDBJ databases">
        <title>In-depth cultivation of the pig gut microbiome towards novel bacterial diversity and tailored functional studies.</title>
        <authorList>
            <person name="Wylensek D."/>
            <person name="Hitch T.C.A."/>
            <person name="Clavel T."/>
        </authorList>
    </citation>
    <scope>NUCLEOTIDE SEQUENCE [LARGE SCALE GENOMIC DNA]</scope>
    <source>
        <strain evidence="2 3">WCA-380-WT-2B</strain>
    </source>
</reference>
<evidence type="ECO:0000256" key="1">
    <source>
        <dbReference type="SAM" id="Coils"/>
    </source>
</evidence>
<accession>A0A6N7VVD0</accession>
<evidence type="ECO:0000313" key="3">
    <source>
        <dbReference type="Proteomes" id="UP000441925"/>
    </source>
</evidence>
<keyword evidence="1" id="KW-0175">Coiled coil</keyword>
<gene>
    <name evidence="2" type="ORF">FYJ26_10580</name>
</gene>
<dbReference type="RefSeq" id="WP_154542208.1">
    <property type="nucleotide sequence ID" value="NZ_VULQ01000025.1"/>
</dbReference>
<name>A0A6N7VVD0_9FIRM</name>
<feature type="coiled-coil region" evidence="1">
    <location>
        <begin position="50"/>
        <end position="91"/>
    </location>
</feature>
<organism evidence="2 3">
    <name type="scientific">Anaerococcus porci</name>
    <dbReference type="NCBI Taxonomy" id="2652269"/>
    <lineage>
        <taxon>Bacteria</taxon>
        <taxon>Bacillati</taxon>
        <taxon>Bacillota</taxon>
        <taxon>Tissierellia</taxon>
        <taxon>Tissierellales</taxon>
        <taxon>Peptoniphilaceae</taxon>
        <taxon>Anaerococcus</taxon>
    </lineage>
</organism>
<dbReference type="EMBL" id="VULQ01000025">
    <property type="protein sequence ID" value="MSS78816.1"/>
    <property type="molecule type" value="Genomic_DNA"/>
</dbReference>
<protein>
    <submittedName>
        <fullName evidence="2">Uncharacterized protein</fullName>
    </submittedName>
</protein>
<dbReference type="Proteomes" id="UP000441925">
    <property type="component" value="Unassembled WGS sequence"/>
</dbReference>
<dbReference type="AlphaFoldDB" id="A0A6N7VVD0"/>
<proteinExistence type="predicted"/>